<dbReference type="InterPro" id="IPR036397">
    <property type="entry name" value="RNaseH_sf"/>
</dbReference>
<proteinExistence type="predicted"/>
<evidence type="ECO:0000313" key="3">
    <source>
        <dbReference type="Proteomes" id="UP001596183"/>
    </source>
</evidence>
<sequence length="189" mass="21630">MICGDELGPVIPRTFAPAPGWSPDGHRFKAPLEYCRGSQKTWVYGGPRIRDGQEVAFCAPSRNTAGWLRLLQEIARAHPRGRLYVVADNLSSHTSGPIRRWLRKHSRVHQVFIPVGACWLNLAEGWWRIFRKTALAGQSFADPAEIDRATRLATTQLNTRATPWIWRRPAPPTRTLRRRFIYCLRGNLH</sequence>
<dbReference type="InterPro" id="IPR038717">
    <property type="entry name" value="Tc1-like_DDE_dom"/>
</dbReference>
<comment type="caution">
    <text evidence="2">The sequence shown here is derived from an EMBL/GenBank/DDBJ whole genome shotgun (WGS) entry which is preliminary data.</text>
</comment>
<dbReference type="EMBL" id="JBHSPC010000089">
    <property type="protein sequence ID" value="MFC5673605.1"/>
    <property type="molecule type" value="Genomic_DNA"/>
</dbReference>
<dbReference type="RefSeq" id="WP_381217707.1">
    <property type="nucleotide sequence ID" value="NZ_JBHSPC010000089.1"/>
</dbReference>
<protein>
    <submittedName>
        <fullName evidence="2">Transposase</fullName>
    </submittedName>
</protein>
<reference evidence="3" key="1">
    <citation type="journal article" date="2019" name="Int. J. Syst. Evol. Microbiol.">
        <title>The Global Catalogue of Microorganisms (GCM) 10K type strain sequencing project: providing services to taxonomists for standard genome sequencing and annotation.</title>
        <authorList>
            <consortium name="The Broad Institute Genomics Platform"/>
            <consortium name="The Broad Institute Genome Sequencing Center for Infectious Disease"/>
            <person name="Wu L."/>
            <person name="Ma J."/>
        </authorList>
    </citation>
    <scope>NUCLEOTIDE SEQUENCE [LARGE SCALE GENOMIC DNA]</scope>
    <source>
        <strain evidence="3">JCM 13852</strain>
    </source>
</reference>
<name>A0ABW0XSM5_9ACTN</name>
<dbReference type="SUPFAM" id="SSF53098">
    <property type="entry name" value="Ribonuclease H-like"/>
    <property type="match status" value="1"/>
</dbReference>
<accession>A0ABW0XSM5</accession>
<gene>
    <name evidence="2" type="ORF">ACFP2V_26930</name>
</gene>
<dbReference type="Pfam" id="PF13358">
    <property type="entry name" value="DDE_3"/>
    <property type="match status" value="1"/>
</dbReference>
<keyword evidence="3" id="KW-1185">Reference proteome</keyword>
<dbReference type="Gene3D" id="3.30.420.10">
    <property type="entry name" value="Ribonuclease H-like superfamily/Ribonuclease H"/>
    <property type="match status" value="1"/>
</dbReference>
<evidence type="ECO:0000259" key="1">
    <source>
        <dbReference type="Pfam" id="PF13358"/>
    </source>
</evidence>
<feature type="domain" description="Tc1-like transposase DDE" evidence="1">
    <location>
        <begin position="2"/>
        <end position="143"/>
    </location>
</feature>
<dbReference type="Proteomes" id="UP001596183">
    <property type="component" value="Unassembled WGS sequence"/>
</dbReference>
<organism evidence="2 3">
    <name type="scientific">Streptomyces incanus</name>
    <dbReference type="NCBI Taxonomy" id="887453"/>
    <lineage>
        <taxon>Bacteria</taxon>
        <taxon>Bacillati</taxon>
        <taxon>Actinomycetota</taxon>
        <taxon>Actinomycetes</taxon>
        <taxon>Kitasatosporales</taxon>
        <taxon>Streptomycetaceae</taxon>
        <taxon>Streptomyces</taxon>
    </lineage>
</organism>
<dbReference type="InterPro" id="IPR012337">
    <property type="entry name" value="RNaseH-like_sf"/>
</dbReference>
<evidence type="ECO:0000313" key="2">
    <source>
        <dbReference type="EMBL" id="MFC5673605.1"/>
    </source>
</evidence>